<evidence type="ECO:0000313" key="8">
    <source>
        <dbReference type="Proteomes" id="UP000033647"/>
    </source>
</evidence>
<accession>A0A0F4G9G5</accession>
<proteinExistence type="predicted"/>
<feature type="region of interest" description="Disordered" evidence="5">
    <location>
        <begin position="1"/>
        <end position="49"/>
    </location>
</feature>
<feature type="region of interest" description="Disordered" evidence="5">
    <location>
        <begin position="176"/>
        <end position="198"/>
    </location>
</feature>
<name>A0A0F4G9G5_9PEZI</name>
<comment type="caution">
    <text evidence="7">The sequence shown here is derived from an EMBL/GenBank/DDBJ whole genome shotgun (WGS) entry which is preliminary data.</text>
</comment>
<dbReference type="Pfam" id="PF01544">
    <property type="entry name" value="CorA"/>
    <property type="match status" value="1"/>
</dbReference>
<keyword evidence="8" id="KW-1185">Reference proteome</keyword>
<feature type="compositionally biased region" description="Basic and acidic residues" evidence="5">
    <location>
        <begin position="738"/>
        <end position="750"/>
    </location>
</feature>
<evidence type="ECO:0000256" key="5">
    <source>
        <dbReference type="SAM" id="MobiDB-lite"/>
    </source>
</evidence>
<evidence type="ECO:0000256" key="2">
    <source>
        <dbReference type="ARBA" id="ARBA00022692"/>
    </source>
</evidence>
<dbReference type="InterPro" id="IPR002523">
    <property type="entry name" value="MgTranspt_CorA/ZnTranspt_ZntB"/>
</dbReference>
<dbReference type="GO" id="GO:0050897">
    <property type="term" value="F:cobalt ion binding"/>
    <property type="evidence" value="ECO:0007669"/>
    <property type="project" value="TreeGrafter"/>
</dbReference>
<dbReference type="PANTHER" id="PTHR46494:SF1">
    <property type="entry name" value="CORA FAMILY METAL ION TRANSPORTER (EUROFUNG)"/>
    <property type="match status" value="1"/>
</dbReference>
<evidence type="ECO:0000256" key="1">
    <source>
        <dbReference type="ARBA" id="ARBA00004651"/>
    </source>
</evidence>
<dbReference type="Proteomes" id="UP000033647">
    <property type="component" value="Unassembled WGS sequence"/>
</dbReference>
<keyword evidence="4 6" id="KW-0472">Membrane</keyword>
<feature type="transmembrane region" description="Helical" evidence="6">
    <location>
        <begin position="541"/>
        <end position="562"/>
    </location>
</feature>
<dbReference type="STRING" id="1047168.A0A0F4G9G5"/>
<reference evidence="7 8" key="1">
    <citation type="submission" date="2015-03" db="EMBL/GenBank/DDBJ databases">
        <title>RNA-seq based gene annotation and comparative genomics of four Zymoseptoria species reveal species-specific pathogenicity related genes and transposable element activity.</title>
        <authorList>
            <person name="Grandaubert J."/>
            <person name="Bhattacharyya A."/>
            <person name="Stukenbrock E.H."/>
        </authorList>
    </citation>
    <scope>NUCLEOTIDE SEQUENCE [LARGE SCALE GENOMIC DNA]</scope>
    <source>
        <strain evidence="7 8">Zb18110</strain>
    </source>
</reference>
<gene>
    <name evidence="7" type="ORF">TI39_contig4228g00008</name>
</gene>
<evidence type="ECO:0000256" key="4">
    <source>
        <dbReference type="ARBA" id="ARBA00023136"/>
    </source>
</evidence>
<organism evidence="7 8">
    <name type="scientific">Zymoseptoria brevis</name>
    <dbReference type="NCBI Taxonomy" id="1047168"/>
    <lineage>
        <taxon>Eukaryota</taxon>
        <taxon>Fungi</taxon>
        <taxon>Dikarya</taxon>
        <taxon>Ascomycota</taxon>
        <taxon>Pezizomycotina</taxon>
        <taxon>Dothideomycetes</taxon>
        <taxon>Dothideomycetidae</taxon>
        <taxon>Mycosphaerellales</taxon>
        <taxon>Mycosphaerellaceae</taxon>
        <taxon>Zymoseptoria</taxon>
    </lineage>
</organism>
<dbReference type="GO" id="GO:0015087">
    <property type="term" value="F:cobalt ion transmembrane transporter activity"/>
    <property type="evidence" value="ECO:0007669"/>
    <property type="project" value="TreeGrafter"/>
</dbReference>
<protein>
    <submittedName>
        <fullName evidence="7">Uncharacterized protein</fullName>
    </submittedName>
</protein>
<comment type="subcellular location">
    <subcellularLocation>
        <location evidence="1">Cell membrane</location>
        <topology evidence="1">Multi-pass membrane protein</topology>
    </subcellularLocation>
</comment>
<sequence length="791" mass="89133">MAQAQTPGGGGRLPSISVSRTSSQASTKQNGTSSSKLRSKGSDRQQLPRVETERLARHHARHDAWLRNHDTEVEWKIKWDRHSFKDGRVLIIDYISNEHAQDPDRRQVSVAAQEFQSIEGLRQFYADSTRVHGAALRVVHVQNAPWAVAFLLAKFNIDHPSEVVGMQSFSKWARYEKPRQRKGKPFPSGRSWRGQTDPWRNISRTAFGFDYLKAFPTEPPRRRKDSSEHTGVSSKPTPARLMHLNAYDDAKSPHGYDISIQRVSVYVQRDLGEASHASPDVAVKNPYAKPDPRITGHVSEKSDEVVDLDTLDNSNTVIVFEISASSNLNDCLSQPRNDYEKRWRRLSFYLRKEDVLNDSRLAAQCTDLILRDIFNGLGVVWNHYLVVATDHVSILEDKIYENPADESRAPELWLNQANWLKAEKVMWIHCDLINEMQVHMRELAAKDHDDFAFEIDWLANTPGDYERMVRALSDDLIAPTNSLSDLLYKSVNIRDAKQSLQLGLSMWRLSWITFIFLPLTFIVGFFGMNVSLFGEETLPGLGWYFVAAGVLMVLVICLWYFVKHSAQRTHQAQSDRGKCESLYSHLEEEYPGLWTRSGAAPNIEPIKRSHRLKWRLIKRWFTPTETETAGLHRYAALTPDEQISGDTSINTWTAIKRKLLMRWLGQISNHLDMHDGDADDGLDLAEMGASMNPSIATTAQSSLHAVHELVNTSTPIAVGEAEPSAVASIGGSGLRPLVKGERRQSDERPGSRGSSGIMLEERNLSDSESDAGEHARVGAASEREGAAESPQ</sequence>
<dbReference type="AlphaFoldDB" id="A0A0F4G9G5"/>
<evidence type="ECO:0000256" key="6">
    <source>
        <dbReference type="SAM" id="Phobius"/>
    </source>
</evidence>
<dbReference type="GO" id="GO:0005886">
    <property type="term" value="C:plasma membrane"/>
    <property type="evidence" value="ECO:0007669"/>
    <property type="project" value="UniProtKB-SubCell"/>
</dbReference>
<feature type="region of interest" description="Disordered" evidence="5">
    <location>
        <begin position="726"/>
        <end position="791"/>
    </location>
</feature>
<evidence type="ECO:0000256" key="3">
    <source>
        <dbReference type="ARBA" id="ARBA00022989"/>
    </source>
</evidence>
<dbReference type="PANTHER" id="PTHR46494">
    <property type="entry name" value="CORA FAMILY METAL ION TRANSPORTER (EUROFUNG)"/>
    <property type="match status" value="1"/>
</dbReference>
<dbReference type="EMBL" id="LAFY01004187">
    <property type="protein sequence ID" value="KJX93996.1"/>
    <property type="molecule type" value="Genomic_DNA"/>
</dbReference>
<keyword evidence="2 6" id="KW-0812">Transmembrane</keyword>
<feature type="region of interest" description="Disordered" evidence="5">
    <location>
        <begin position="215"/>
        <end position="240"/>
    </location>
</feature>
<dbReference type="Gene3D" id="1.20.58.340">
    <property type="entry name" value="Magnesium transport protein CorA, transmembrane region"/>
    <property type="match status" value="1"/>
</dbReference>
<dbReference type="OrthoDB" id="194358at2759"/>
<dbReference type="GO" id="GO:0000287">
    <property type="term" value="F:magnesium ion binding"/>
    <property type="evidence" value="ECO:0007669"/>
    <property type="project" value="TreeGrafter"/>
</dbReference>
<keyword evidence="3 6" id="KW-1133">Transmembrane helix</keyword>
<dbReference type="GO" id="GO:0015095">
    <property type="term" value="F:magnesium ion transmembrane transporter activity"/>
    <property type="evidence" value="ECO:0007669"/>
    <property type="project" value="TreeGrafter"/>
</dbReference>
<dbReference type="SUPFAM" id="SSF144083">
    <property type="entry name" value="Magnesium transport protein CorA, transmembrane region"/>
    <property type="match status" value="1"/>
</dbReference>
<evidence type="ECO:0000313" key="7">
    <source>
        <dbReference type="EMBL" id="KJX93996.1"/>
    </source>
</evidence>
<feature type="transmembrane region" description="Helical" evidence="6">
    <location>
        <begin position="509"/>
        <end position="529"/>
    </location>
</feature>
<dbReference type="InterPro" id="IPR045863">
    <property type="entry name" value="CorA_TM1_TM2"/>
</dbReference>
<feature type="compositionally biased region" description="Basic and acidic residues" evidence="5">
    <location>
        <begin position="759"/>
        <end position="791"/>
    </location>
</feature>
<feature type="compositionally biased region" description="Polar residues" evidence="5">
    <location>
        <begin position="16"/>
        <end position="36"/>
    </location>
</feature>